<keyword evidence="3" id="KW-0804">Transcription</keyword>
<dbReference type="InterPro" id="IPR011051">
    <property type="entry name" value="RmlC_Cupin_sf"/>
</dbReference>
<keyword evidence="1" id="KW-0805">Transcription regulation</keyword>
<reference evidence="5 6" key="1">
    <citation type="submission" date="2018-12" db="EMBL/GenBank/DDBJ databases">
        <title>Marinifilum JC070 sp. nov., a marine bacterium isolated from Yongle Blue Hole in the South China Sea.</title>
        <authorList>
            <person name="Fu T."/>
        </authorList>
    </citation>
    <scope>NUCLEOTIDE SEQUENCE [LARGE SCALE GENOMIC DNA]</scope>
    <source>
        <strain evidence="5 6">JC070</strain>
    </source>
</reference>
<keyword evidence="2" id="KW-0238">DNA-binding</keyword>
<protein>
    <submittedName>
        <fullName evidence="5">AraC family transcriptional regulator</fullName>
    </submittedName>
</protein>
<evidence type="ECO:0000259" key="4">
    <source>
        <dbReference type="PROSITE" id="PS01124"/>
    </source>
</evidence>
<dbReference type="Gene3D" id="1.10.10.60">
    <property type="entry name" value="Homeodomain-like"/>
    <property type="match status" value="2"/>
</dbReference>
<sequence>MKNQIHREITPLQENDCFLIFDRERNAFTFPIHFHPEFEITFIHNAKGGKRIVGDHIAEIQEKELVMVGPNLYHGWENYKNTGKELLHEITIQFPRELFDDNILNKNILKPIRELFNNANRGILFSADTIRMVEPKLLALSQKRGFDSYLAFQSLLYDLAISRDQQLLTNLSFQRQSDFHNSERIELIYKYVQDNYHHKIKLEDAAGLVNMSVISFSRLIKQRTGKSFIDFVNEIRLGIATRLLIETNKSIGEICFDCGFNNISNFNRIFKKKQDCTPSEFRMNFNGIKNVL</sequence>
<dbReference type="InterPro" id="IPR020449">
    <property type="entry name" value="Tscrpt_reg_AraC-type_HTH"/>
</dbReference>
<feature type="domain" description="HTH araC/xylS-type" evidence="4">
    <location>
        <begin position="186"/>
        <end position="284"/>
    </location>
</feature>
<evidence type="ECO:0000256" key="2">
    <source>
        <dbReference type="ARBA" id="ARBA00023125"/>
    </source>
</evidence>
<evidence type="ECO:0000313" key="5">
    <source>
        <dbReference type="EMBL" id="NOU59689.1"/>
    </source>
</evidence>
<evidence type="ECO:0000256" key="1">
    <source>
        <dbReference type="ARBA" id="ARBA00023015"/>
    </source>
</evidence>
<dbReference type="InterPro" id="IPR009057">
    <property type="entry name" value="Homeodomain-like_sf"/>
</dbReference>
<dbReference type="PRINTS" id="PR00032">
    <property type="entry name" value="HTHARAC"/>
</dbReference>
<accession>A0ABX1WUT3</accession>
<dbReference type="RefSeq" id="WP_171594962.1">
    <property type="nucleotide sequence ID" value="NZ_RZNH01000009.1"/>
</dbReference>
<evidence type="ECO:0000256" key="3">
    <source>
        <dbReference type="ARBA" id="ARBA00023163"/>
    </source>
</evidence>
<dbReference type="Pfam" id="PF12833">
    <property type="entry name" value="HTH_18"/>
    <property type="match status" value="1"/>
</dbReference>
<organism evidence="5 6">
    <name type="scientific">Marinifilum caeruleilacunae</name>
    <dbReference type="NCBI Taxonomy" id="2499076"/>
    <lineage>
        <taxon>Bacteria</taxon>
        <taxon>Pseudomonadati</taxon>
        <taxon>Bacteroidota</taxon>
        <taxon>Bacteroidia</taxon>
        <taxon>Marinilabiliales</taxon>
        <taxon>Marinifilaceae</taxon>
    </lineage>
</organism>
<dbReference type="SUPFAM" id="SSF46689">
    <property type="entry name" value="Homeodomain-like"/>
    <property type="match status" value="2"/>
</dbReference>
<dbReference type="InterPro" id="IPR018060">
    <property type="entry name" value="HTH_AraC"/>
</dbReference>
<dbReference type="PANTHER" id="PTHR43280">
    <property type="entry name" value="ARAC-FAMILY TRANSCRIPTIONAL REGULATOR"/>
    <property type="match status" value="1"/>
</dbReference>
<dbReference type="Proteomes" id="UP000732105">
    <property type="component" value="Unassembled WGS sequence"/>
</dbReference>
<name>A0ABX1WUT3_9BACT</name>
<dbReference type="PANTHER" id="PTHR43280:SF27">
    <property type="entry name" value="TRANSCRIPTIONAL REGULATOR MTLR"/>
    <property type="match status" value="1"/>
</dbReference>
<comment type="caution">
    <text evidence="5">The sequence shown here is derived from an EMBL/GenBank/DDBJ whole genome shotgun (WGS) entry which is preliminary data.</text>
</comment>
<dbReference type="InterPro" id="IPR018062">
    <property type="entry name" value="HTH_AraC-typ_CS"/>
</dbReference>
<dbReference type="SUPFAM" id="SSF51182">
    <property type="entry name" value="RmlC-like cupins"/>
    <property type="match status" value="1"/>
</dbReference>
<keyword evidence="6" id="KW-1185">Reference proteome</keyword>
<proteinExistence type="predicted"/>
<dbReference type="EMBL" id="RZNH01000009">
    <property type="protein sequence ID" value="NOU59689.1"/>
    <property type="molecule type" value="Genomic_DNA"/>
</dbReference>
<evidence type="ECO:0000313" key="6">
    <source>
        <dbReference type="Proteomes" id="UP000732105"/>
    </source>
</evidence>
<gene>
    <name evidence="5" type="ORF">ELS83_07645</name>
</gene>
<dbReference type="PROSITE" id="PS00041">
    <property type="entry name" value="HTH_ARAC_FAMILY_1"/>
    <property type="match status" value="1"/>
</dbReference>
<dbReference type="SMART" id="SM00342">
    <property type="entry name" value="HTH_ARAC"/>
    <property type="match status" value="1"/>
</dbReference>
<dbReference type="PROSITE" id="PS01124">
    <property type="entry name" value="HTH_ARAC_FAMILY_2"/>
    <property type="match status" value="1"/>
</dbReference>